<evidence type="ECO:0008006" key="4">
    <source>
        <dbReference type="Google" id="ProtNLM"/>
    </source>
</evidence>
<proteinExistence type="predicted"/>
<gene>
    <name evidence="2" type="ORF">SBA5_1420001</name>
</gene>
<evidence type="ECO:0000313" key="2">
    <source>
        <dbReference type="EMBL" id="SPE18241.1"/>
    </source>
</evidence>
<dbReference type="PROSITE" id="PS51257">
    <property type="entry name" value="PROKAR_LIPOPROTEIN"/>
    <property type="match status" value="1"/>
</dbReference>
<accession>A0A2N9L4T9</accession>
<evidence type="ECO:0000256" key="1">
    <source>
        <dbReference type="SAM" id="SignalP"/>
    </source>
</evidence>
<organism evidence="2 3">
    <name type="scientific">Candidatus Sulfuritelmatomonas gaucii</name>
    <dbReference type="NCBI Taxonomy" id="2043161"/>
    <lineage>
        <taxon>Bacteria</taxon>
        <taxon>Pseudomonadati</taxon>
        <taxon>Acidobacteriota</taxon>
        <taxon>Terriglobia</taxon>
        <taxon>Terriglobales</taxon>
        <taxon>Acidobacteriaceae</taxon>
        <taxon>Candidatus Sulfuritelmatomonas</taxon>
    </lineage>
</organism>
<keyword evidence="1" id="KW-0732">Signal</keyword>
<dbReference type="AlphaFoldDB" id="A0A2N9L4T9"/>
<reference evidence="3" key="1">
    <citation type="submission" date="2018-02" db="EMBL/GenBank/DDBJ databases">
        <authorList>
            <person name="Hausmann B."/>
        </authorList>
    </citation>
    <scope>NUCLEOTIDE SEQUENCE [LARGE SCALE GENOMIC DNA]</scope>
    <source>
        <strain evidence="3">Peat soil MAG SbA5</strain>
    </source>
</reference>
<sequence>MRSVFRSLASLLLAVAIAAPVLTTGCEVHARVYDPYYRDYHVWAGEEPYYTQWEHDTHREHRDFDRRSTDEQKDYWNWRHKQEGHDDRH</sequence>
<name>A0A2N9L4T9_9BACT</name>
<evidence type="ECO:0000313" key="3">
    <source>
        <dbReference type="Proteomes" id="UP000239735"/>
    </source>
</evidence>
<feature type="signal peptide" evidence="1">
    <location>
        <begin position="1"/>
        <end position="18"/>
    </location>
</feature>
<dbReference type="Proteomes" id="UP000239735">
    <property type="component" value="Unassembled WGS sequence"/>
</dbReference>
<feature type="chain" id="PRO_5014958179" description="Lipoprotein" evidence="1">
    <location>
        <begin position="19"/>
        <end position="89"/>
    </location>
</feature>
<protein>
    <recommendedName>
        <fullName evidence="4">Lipoprotein</fullName>
    </recommendedName>
</protein>
<dbReference type="EMBL" id="OKRB01000049">
    <property type="protein sequence ID" value="SPE18241.1"/>
    <property type="molecule type" value="Genomic_DNA"/>
</dbReference>